<dbReference type="PANTHER" id="PTHR43630">
    <property type="entry name" value="POLY-BETA-1,6-N-ACETYL-D-GLUCOSAMINE SYNTHASE"/>
    <property type="match status" value="1"/>
</dbReference>
<keyword evidence="4" id="KW-0812">Transmembrane</keyword>
<dbReference type="OrthoDB" id="9810303at2"/>
<dbReference type="CDD" id="cd02525">
    <property type="entry name" value="Succinoglycan_BP_ExoA"/>
    <property type="match status" value="1"/>
</dbReference>
<name>A0A4Y8V826_9BACT</name>
<evidence type="ECO:0000313" key="6">
    <source>
        <dbReference type="EMBL" id="TFH77265.1"/>
    </source>
</evidence>
<feature type="domain" description="Glycosyltransferase 2-like" evidence="5">
    <location>
        <begin position="7"/>
        <end position="176"/>
    </location>
</feature>
<evidence type="ECO:0000256" key="3">
    <source>
        <dbReference type="ARBA" id="ARBA00022679"/>
    </source>
</evidence>
<sequence length="331" mass="37516">MNYEVAIVIPTLNEERFISRCLNSIIKQTYEFEKMDVMIIDGGSKDNTKDIVAEYQKSHQNIRFIENKKKIQSVAFNIGFKKSTAPYIIRLDAHAEYDSKYISLCIENLKQDEKRGNVGGRCNILPFNQSIWAQTNAILNHSRFGIGGAAFRVSNEAHNTDSVPFGAFPRKIIEKIGGMREDLPRGEDNEYNSRIRKAGFQVYFNPDIISSYYARPTLKASCKQMYANGESIGYLYYIDKEAIGIRHLIPLLFVICIFIGIILSLLWNPFCYLLEGGLAVYFIAAIVAAITGTTRNIKCTLPLFILFFCVHVSYGIGTIFGLAKGRKIHNR</sequence>
<dbReference type="InterPro" id="IPR029044">
    <property type="entry name" value="Nucleotide-diphossugar_trans"/>
</dbReference>
<keyword evidence="4" id="KW-0472">Membrane</keyword>
<evidence type="ECO:0000313" key="7">
    <source>
        <dbReference type="Proteomes" id="UP000297872"/>
    </source>
</evidence>
<dbReference type="Proteomes" id="UP000297872">
    <property type="component" value="Unassembled WGS sequence"/>
</dbReference>
<evidence type="ECO:0000259" key="5">
    <source>
        <dbReference type="Pfam" id="PF00535"/>
    </source>
</evidence>
<evidence type="ECO:0000256" key="2">
    <source>
        <dbReference type="ARBA" id="ARBA00022676"/>
    </source>
</evidence>
<dbReference type="InterPro" id="IPR001173">
    <property type="entry name" value="Glyco_trans_2-like"/>
</dbReference>
<dbReference type="Pfam" id="PF00535">
    <property type="entry name" value="Glycos_transf_2"/>
    <property type="match status" value="1"/>
</dbReference>
<organism evidence="6 7">
    <name type="scientific">Segatella hominis</name>
    <dbReference type="NCBI Taxonomy" id="2518605"/>
    <lineage>
        <taxon>Bacteria</taxon>
        <taxon>Pseudomonadati</taxon>
        <taxon>Bacteroidota</taxon>
        <taxon>Bacteroidia</taxon>
        <taxon>Bacteroidales</taxon>
        <taxon>Prevotellaceae</taxon>
        <taxon>Segatella</taxon>
    </lineage>
</organism>
<keyword evidence="3 6" id="KW-0808">Transferase</keyword>
<protein>
    <submittedName>
        <fullName evidence="6">Glycosyltransferase family 2 protein</fullName>
    </submittedName>
</protein>
<proteinExistence type="inferred from homology"/>
<feature type="transmembrane region" description="Helical" evidence="4">
    <location>
        <begin position="248"/>
        <end position="266"/>
    </location>
</feature>
<evidence type="ECO:0000256" key="1">
    <source>
        <dbReference type="ARBA" id="ARBA00006739"/>
    </source>
</evidence>
<gene>
    <name evidence="6" type="ORF">EXN75_12685</name>
</gene>
<comment type="caution">
    <text evidence="6">The sequence shown here is derived from an EMBL/GenBank/DDBJ whole genome shotgun (WGS) entry which is preliminary data.</text>
</comment>
<comment type="similarity">
    <text evidence="1">Belongs to the glycosyltransferase 2 family.</text>
</comment>
<keyword evidence="2" id="KW-0328">Glycosyltransferase</keyword>
<keyword evidence="4" id="KW-1133">Transmembrane helix</keyword>
<dbReference type="GeneID" id="302996134"/>
<feature type="transmembrane region" description="Helical" evidence="4">
    <location>
        <begin position="303"/>
        <end position="323"/>
    </location>
</feature>
<dbReference type="Gene3D" id="3.90.550.10">
    <property type="entry name" value="Spore Coat Polysaccharide Biosynthesis Protein SpsA, Chain A"/>
    <property type="match status" value="1"/>
</dbReference>
<dbReference type="GO" id="GO:0016757">
    <property type="term" value="F:glycosyltransferase activity"/>
    <property type="evidence" value="ECO:0007669"/>
    <property type="project" value="UniProtKB-KW"/>
</dbReference>
<reference evidence="6 7" key="1">
    <citation type="submission" date="2019-02" db="EMBL/GenBank/DDBJ databases">
        <title>Draft Genome Sequence of the Prevotella sp. BCRC 81118, Isolated from Human Feces.</title>
        <authorList>
            <person name="Huang C.-H."/>
        </authorList>
    </citation>
    <scope>NUCLEOTIDE SEQUENCE [LARGE SCALE GENOMIC DNA]</scope>
    <source>
        <strain evidence="6 7">BCRC 81118</strain>
    </source>
</reference>
<keyword evidence="7" id="KW-1185">Reference proteome</keyword>
<feature type="transmembrane region" description="Helical" evidence="4">
    <location>
        <begin position="278"/>
        <end position="297"/>
    </location>
</feature>
<dbReference type="EMBL" id="SGVY01000040">
    <property type="protein sequence ID" value="TFH77265.1"/>
    <property type="molecule type" value="Genomic_DNA"/>
</dbReference>
<dbReference type="PANTHER" id="PTHR43630:SF1">
    <property type="entry name" value="POLY-BETA-1,6-N-ACETYL-D-GLUCOSAMINE SYNTHASE"/>
    <property type="match status" value="1"/>
</dbReference>
<dbReference type="RefSeq" id="WP_134844093.1">
    <property type="nucleotide sequence ID" value="NZ_DAWEFM010000167.1"/>
</dbReference>
<evidence type="ECO:0000256" key="4">
    <source>
        <dbReference type="SAM" id="Phobius"/>
    </source>
</evidence>
<dbReference type="SUPFAM" id="SSF53448">
    <property type="entry name" value="Nucleotide-diphospho-sugar transferases"/>
    <property type="match status" value="1"/>
</dbReference>
<dbReference type="AlphaFoldDB" id="A0A4Y8V826"/>
<accession>A0A4Y8V826</accession>